<dbReference type="InterPro" id="IPR010982">
    <property type="entry name" value="Lambda_DNA-bd_dom_sf"/>
</dbReference>
<name>A0A365KKC5_9BACL</name>
<dbReference type="GO" id="GO:0003700">
    <property type="term" value="F:DNA-binding transcription factor activity"/>
    <property type="evidence" value="ECO:0007669"/>
    <property type="project" value="TreeGrafter"/>
</dbReference>
<dbReference type="EMBL" id="QLZR01000009">
    <property type="protein sequence ID" value="RAZ73599.1"/>
    <property type="molecule type" value="Genomic_DNA"/>
</dbReference>
<organism evidence="3 4">
    <name type="scientific">Planococcus halotolerans</name>
    <dbReference type="NCBI Taxonomy" id="2233542"/>
    <lineage>
        <taxon>Bacteria</taxon>
        <taxon>Bacillati</taxon>
        <taxon>Bacillota</taxon>
        <taxon>Bacilli</taxon>
        <taxon>Bacillales</taxon>
        <taxon>Caryophanaceae</taxon>
        <taxon>Planococcus</taxon>
    </lineage>
</organism>
<gene>
    <name evidence="3" type="ORF">DP120_16815</name>
</gene>
<dbReference type="AlphaFoldDB" id="A0A365KKC5"/>
<dbReference type="PANTHER" id="PTHR46797">
    <property type="entry name" value="HTH-TYPE TRANSCRIPTIONAL REGULATOR"/>
    <property type="match status" value="1"/>
</dbReference>
<dbReference type="GO" id="GO:0005829">
    <property type="term" value="C:cytosol"/>
    <property type="evidence" value="ECO:0007669"/>
    <property type="project" value="TreeGrafter"/>
</dbReference>
<dbReference type="Proteomes" id="UP000251002">
    <property type="component" value="Unassembled WGS sequence"/>
</dbReference>
<comment type="caution">
    <text evidence="3">The sequence shown here is derived from an EMBL/GenBank/DDBJ whole genome shotgun (WGS) entry which is preliminary data.</text>
</comment>
<keyword evidence="4" id="KW-1185">Reference proteome</keyword>
<dbReference type="InterPro" id="IPR001387">
    <property type="entry name" value="Cro/C1-type_HTH"/>
</dbReference>
<dbReference type="RefSeq" id="WP_112224789.1">
    <property type="nucleotide sequence ID" value="NZ_CP196859.1"/>
</dbReference>
<feature type="domain" description="HTH cro/C1-type" evidence="2">
    <location>
        <begin position="7"/>
        <end position="61"/>
    </location>
</feature>
<dbReference type="CDD" id="cd00093">
    <property type="entry name" value="HTH_XRE"/>
    <property type="match status" value="1"/>
</dbReference>
<evidence type="ECO:0000259" key="2">
    <source>
        <dbReference type="PROSITE" id="PS50943"/>
    </source>
</evidence>
<evidence type="ECO:0000256" key="1">
    <source>
        <dbReference type="ARBA" id="ARBA00023125"/>
    </source>
</evidence>
<dbReference type="InterPro" id="IPR050807">
    <property type="entry name" value="TransReg_Diox_bact_type"/>
</dbReference>
<dbReference type="PROSITE" id="PS50943">
    <property type="entry name" value="HTH_CROC1"/>
    <property type="match status" value="1"/>
</dbReference>
<dbReference type="PANTHER" id="PTHR46797:SF1">
    <property type="entry name" value="METHYLPHOSPHONATE SYNTHASE"/>
    <property type="match status" value="1"/>
</dbReference>
<protein>
    <submittedName>
        <fullName evidence="3">XRE family transcriptional regulator</fullName>
    </submittedName>
</protein>
<keyword evidence="1" id="KW-0238">DNA-binding</keyword>
<accession>A0A365KKC5</accession>
<reference evidence="3 4" key="1">
    <citation type="submission" date="2018-06" db="EMBL/GenBank/DDBJ databases">
        <title>The draft genome sequences of strains SCU63 and S1.</title>
        <authorList>
            <person name="Gan L."/>
        </authorList>
    </citation>
    <scope>NUCLEOTIDE SEQUENCE [LARGE SCALE GENOMIC DNA]</scope>
    <source>
        <strain evidence="3 4">SCU63</strain>
    </source>
</reference>
<dbReference type="Pfam" id="PF01381">
    <property type="entry name" value="HTH_3"/>
    <property type="match status" value="1"/>
</dbReference>
<sequence>MDLGKRIVKLRESKNWNQRELARRVNLNVSVMNRIESGERPARDHELVAIANALDVTTDQLLGREEKNKTVTDMAEFEEFLNDPKISKLYSEYKESSEERREALLAAWEYLKSLDKK</sequence>
<evidence type="ECO:0000313" key="4">
    <source>
        <dbReference type="Proteomes" id="UP000251002"/>
    </source>
</evidence>
<dbReference type="SMART" id="SM00530">
    <property type="entry name" value="HTH_XRE"/>
    <property type="match status" value="1"/>
</dbReference>
<dbReference type="SUPFAM" id="SSF47413">
    <property type="entry name" value="lambda repressor-like DNA-binding domains"/>
    <property type="match status" value="1"/>
</dbReference>
<evidence type="ECO:0000313" key="3">
    <source>
        <dbReference type="EMBL" id="RAZ73599.1"/>
    </source>
</evidence>
<dbReference type="Gene3D" id="1.10.260.40">
    <property type="entry name" value="lambda repressor-like DNA-binding domains"/>
    <property type="match status" value="1"/>
</dbReference>
<dbReference type="GO" id="GO:0003677">
    <property type="term" value="F:DNA binding"/>
    <property type="evidence" value="ECO:0007669"/>
    <property type="project" value="UniProtKB-KW"/>
</dbReference>
<proteinExistence type="predicted"/>